<feature type="region of interest" description="Disordered" evidence="6">
    <location>
        <begin position="488"/>
        <end position="523"/>
    </location>
</feature>
<evidence type="ECO:0000256" key="1">
    <source>
        <dbReference type="ARBA" id="ARBA00004240"/>
    </source>
</evidence>
<comment type="subcellular location">
    <subcellularLocation>
        <location evidence="1">Endoplasmic reticulum</location>
    </subcellularLocation>
</comment>
<name>A0AAV7HN38_DENCH</name>
<evidence type="ECO:0000256" key="4">
    <source>
        <dbReference type="ARBA" id="ARBA00022824"/>
    </source>
</evidence>
<feature type="region of interest" description="Disordered" evidence="6">
    <location>
        <begin position="181"/>
        <end position="226"/>
    </location>
</feature>
<dbReference type="PANTHER" id="PTHR13402:SF6">
    <property type="entry name" value="SECRETORY 16, ISOFORM I"/>
    <property type="match status" value="1"/>
</dbReference>
<dbReference type="Proteomes" id="UP000775213">
    <property type="component" value="Unassembled WGS sequence"/>
</dbReference>
<evidence type="ECO:0000256" key="2">
    <source>
        <dbReference type="ARBA" id="ARBA00005927"/>
    </source>
</evidence>
<evidence type="ECO:0000256" key="3">
    <source>
        <dbReference type="ARBA" id="ARBA00022448"/>
    </source>
</evidence>
<organism evidence="8 9">
    <name type="scientific">Dendrobium chrysotoxum</name>
    <name type="common">Orchid</name>
    <dbReference type="NCBI Taxonomy" id="161865"/>
    <lineage>
        <taxon>Eukaryota</taxon>
        <taxon>Viridiplantae</taxon>
        <taxon>Streptophyta</taxon>
        <taxon>Embryophyta</taxon>
        <taxon>Tracheophyta</taxon>
        <taxon>Spermatophyta</taxon>
        <taxon>Magnoliopsida</taxon>
        <taxon>Liliopsida</taxon>
        <taxon>Asparagales</taxon>
        <taxon>Orchidaceae</taxon>
        <taxon>Epidendroideae</taxon>
        <taxon>Malaxideae</taxon>
        <taxon>Dendrobiinae</taxon>
        <taxon>Dendrobium</taxon>
    </lineage>
</organism>
<feature type="compositionally biased region" description="Polar residues" evidence="6">
    <location>
        <begin position="436"/>
        <end position="457"/>
    </location>
</feature>
<dbReference type="InterPro" id="IPR024298">
    <property type="entry name" value="Sec16_Sec23-bd"/>
</dbReference>
<dbReference type="Pfam" id="PF12931">
    <property type="entry name" value="TPR_Sec16"/>
    <property type="match status" value="1"/>
</dbReference>
<feature type="compositionally biased region" description="Low complexity" evidence="6">
    <location>
        <begin position="418"/>
        <end position="430"/>
    </location>
</feature>
<feature type="domain" description="Sec16 Sec23-binding" evidence="7">
    <location>
        <begin position="34"/>
        <end position="128"/>
    </location>
</feature>
<keyword evidence="3" id="KW-0813">Transport</keyword>
<comment type="caution">
    <text evidence="8">The sequence shown here is derived from an EMBL/GenBank/DDBJ whole genome shotgun (WGS) entry which is preliminary data.</text>
</comment>
<dbReference type="EMBL" id="JAGFBR010000002">
    <property type="protein sequence ID" value="KAH0470031.1"/>
    <property type="molecule type" value="Genomic_DNA"/>
</dbReference>
<dbReference type="GO" id="GO:0070973">
    <property type="term" value="P:protein localization to endoplasmic reticulum exit site"/>
    <property type="evidence" value="ECO:0007669"/>
    <property type="project" value="TreeGrafter"/>
</dbReference>
<comment type="similarity">
    <text evidence="2">Belongs to the SEC16 family.</text>
</comment>
<sequence length="523" mass="56835">MPYPDETTTSLLLIYIPVTSVENNCWNMVIGNSQFVLLPFQPYKLVYAYMLVEVGKVSDSLRYCQASMKMLKNSGRAPEVELWKALFASLEERLRTHQQGGYGTNLAPTKLVGKLFNSIDRSIHRMIGVPPLPPMLQNSADGREINSLVQKVSSSQSAMAITSLMSSPSVEAISDWTGDESKKVAHNRSISEPNFGRSTKRNSSKDSSSYGQGSASTSSGPSRFGRFGSQLLQKTIGWVSWSRHDRQAKLGESNKFYYDEKLKRWVEDGVELSTAEASLPPPPTAASFQNGKSHYDVKNALKTNSHTTDPKQDTKVDDPSEQGFGLPSLPPSQNQFSERNRGGVRSRYVDTFNKDGGSFTNTFQSPSAPSVKPLSGANFFSPSAPTKHGDQTNDASTRASIHETTIIKEASTSADQESMFSQSSNPSSLSMPRFPSMNNITSSQSLPSGNGSLSRARASSWSGAYPDISNKAVGMEMHSFVVTGVASTFAPQNGTPHTQSSSSSSVHHVAGDSVLDDLHEVEL</sequence>
<feature type="region of interest" description="Disordered" evidence="6">
    <location>
        <begin position="302"/>
        <end position="343"/>
    </location>
</feature>
<feature type="region of interest" description="Disordered" evidence="6">
    <location>
        <begin position="411"/>
        <end position="457"/>
    </location>
</feature>
<reference evidence="8 9" key="1">
    <citation type="journal article" date="2021" name="Hortic Res">
        <title>Chromosome-scale assembly of the Dendrobium chrysotoxum genome enhances the understanding of orchid evolution.</title>
        <authorList>
            <person name="Zhang Y."/>
            <person name="Zhang G.Q."/>
            <person name="Zhang D."/>
            <person name="Liu X.D."/>
            <person name="Xu X.Y."/>
            <person name="Sun W.H."/>
            <person name="Yu X."/>
            <person name="Zhu X."/>
            <person name="Wang Z.W."/>
            <person name="Zhao X."/>
            <person name="Zhong W.Y."/>
            <person name="Chen H."/>
            <person name="Yin W.L."/>
            <person name="Huang T."/>
            <person name="Niu S.C."/>
            <person name="Liu Z.J."/>
        </authorList>
    </citation>
    <scope>NUCLEOTIDE SEQUENCE [LARGE SCALE GENOMIC DNA]</scope>
    <source>
        <strain evidence="8">Lindl</strain>
    </source>
</reference>
<dbReference type="GO" id="GO:0016192">
    <property type="term" value="P:vesicle-mediated transport"/>
    <property type="evidence" value="ECO:0007669"/>
    <property type="project" value="UniProtKB-KW"/>
</dbReference>
<feature type="region of interest" description="Disordered" evidence="6">
    <location>
        <begin position="357"/>
        <end position="399"/>
    </location>
</feature>
<dbReference type="GO" id="GO:0012507">
    <property type="term" value="C:ER to Golgi transport vesicle membrane"/>
    <property type="evidence" value="ECO:0007669"/>
    <property type="project" value="TreeGrafter"/>
</dbReference>
<dbReference type="AlphaFoldDB" id="A0AAV7HN38"/>
<accession>A0AAV7HN38</accession>
<gene>
    <name evidence="8" type="ORF">IEQ34_001589</name>
</gene>
<dbReference type="GO" id="GO:0007030">
    <property type="term" value="P:Golgi organization"/>
    <property type="evidence" value="ECO:0007669"/>
    <property type="project" value="TreeGrafter"/>
</dbReference>
<evidence type="ECO:0000256" key="5">
    <source>
        <dbReference type="ARBA" id="ARBA00022892"/>
    </source>
</evidence>
<keyword evidence="9" id="KW-1185">Reference proteome</keyword>
<feature type="compositionally biased region" description="Basic and acidic residues" evidence="6">
    <location>
        <begin position="308"/>
        <end position="318"/>
    </location>
</feature>
<dbReference type="PANTHER" id="PTHR13402">
    <property type="entry name" value="RGPR-RELATED"/>
    <property type="match status" value="1"/>
</dbReference>
<proteinExistence type="inferred from homology"/>
<dbReference type="GO" id="GO:0070971">
    <property type="term" value="C:endoplasmic reticulum exit site"/>
    <property type="evidence" value="ECO:0007669"/>
    <property type="project" value="TreeGrafter"/>
</dbReference>
<evidence type="ECO:0000313" key="9">
    <source>
        <dbReference type="Proteomes" id="UP000775213"/>
    </source>
</evidence>
<feature type="compositionally biased region" description="Polar residues" evidence="6">
    <location>
        <begin position="358"/>
        <end position="368"/>
    </location>
</feature>
<keyword evidence="4" id="KW-0256">Endoplasmic reticulum</keyword>
<keyword evidence="5" id="KW-0931">ER-Golgi transport</keyword>
<evidence type="ECO:0000256" key="6">
    <source>
        <dbReference type="SAM" id="MobiDB-lite"/>
    </source>
</evidence>
<evidence type="ECO:0000259" key="7">
    <source>
        <dbReference type="Pfam" id="PF12931"/>
    </source>
</evidence>
<evidence type="ECO:0000313" key="8">
    <source>
        <dbReference type="EMBL" id="KAH0470031.1"/>
    </source>
</evidence>
<feature type="compositionally biased region" description="Polar residues" evidence="6">
    <location>
        <begin position="488"/>
        <end position="499"/>
    </location>
</feature>
<protein>
    <recommendedName>
        <fullName evidence="7">Sec16 Sec23-binding domain-containing protein</fullName>
    </recommendedName>
</protein>
<feature type="compositionally biased region" description="Low complexity" evidence="6">
    <location>
        <begin position="205"/>
        <end position="226"/>
    </location>
</feature>